<dbReference type="FunFam" id="3.30.200.20:FF:000518">
    <property type="entry name" value="Tyrosine-protein kinase"/>
    <property type="match status" value="1"/>
</dbReference>
<dbReference type="PRINTS" id="PR00109">
    <property type="entry name" value="TYRKINASE"/>
</dbReference>
<accession>A0A090L156</accession>
<dbReference type="WBParaSite" id="SRAE_1000178100.1">
    <property type="protein sequence ID" value="SRAE_1000178100.1"/>
    <property type="gene ID" value="WBGene00258390"/>
</dbReference>
<dbReference type="InterPro" id="IPR020635">
    <property type="entry name" value="Tyr_kinase_cat_dom"/>
</dbReference>
<feature type="binding site" evidence="8">
    <location>
        <position position="169"/>
    </location>
    <ligand>
        <name>ATP</name>
        <dbReference type="ChEBI" id="CHEBI:30616"/>
    </ligand>
</feature>
<dbReference type="InterPro" id="IPR000719">
    <property type="entry name" value="Prot_kinase_dom"/>
</dbReference>
<evidence type="ECO:0000256" key="3">
    <source>
        <dbReference type="ARBA" id="ARBA00022777"/>
    </source>
</evidence>
<keyword evidence="3 9" id="KW-0418">Kinase</keyword>
<dbReference type="OMA" id="CENEQCK"/>
<keyword evidence="1 9" id="KW-0808">Transferase</keyword>
<evidence type="ECO:0000256" key="7">
    <source>
        <dbReference type="PROSITE-ProRule" id="PRU00191"/>
    </source>
</evidence>
<dbReference type="InterPro" id="IPR036860">
    <property type="entry name" value="SH2_dom_sf"/>
</dbReference>
<reference evidence="14" key="2">
    <citation type="submission" date="2020-12" db="UniProtKB">
        <authorList>
            <consortium name="WormBaseParasite"/>
        </authorList>
    </citation>
    <scope>IDENTIFICATION</scope>
</reference>
<dbReference type="SMART" id="SM00252">
    <property type="entry name" value="SH2"/>
    <property type="match status" value="1"/>
</dbReference>
<protein>
    <recommendedName>
        <fullName evidence="9">Tyrosine-protein kinase</fullName>
        <ecNumber evidence="9">2.7.10.2</ecNumber>
    </recommendedName>
</protein>
<dbReference type="PROSITE" id="PS50001">
    <property type="entry name" value="SH2"/>
    <property type="match status" value="1"/>
</dbReference>
<evidence type="ECO:0000259" key="10">
    <source>
        <dbReference type="PROSITE" id="PS50001"/>
    </source>
</evidence>
<dbReference type="SUPFAM" id="SSF56112">
    <property type="entry name" value="Protein kinase-like (PK-like)"/>
    <property type="match status" value="1"/>
</dbReference>
<organism evidence="12">
    <name type="scientific">Strongyloides ratti</name>
    <name type="common">Parasitic roundworm</name>
    <dbReference type="NCBI Taxonomy" id="34506"/>
    <lineage>
        <taxon>Eukaryota</taxon>
        <taxon>Metazoa</taxon>
        <taxon>Ecdysozoa</taxon>
        <taxon>Nematoda</taxon>
        <taxon>Chromadorea</taxon>
        <taxon>Rhabditida</taxon>
        <taxon>Tylenchina</taxon>
        <taxon>Panagrolaimomorpha</taxon>
        <taxon>Strongyloidoidea</taxon>
        <taxon>Strongyloididae</taxon>
        <taxon>Strongyloides</taxon>
    </lineage>
</organism>
<feature type="domain" description="SH2" evidence="10">
    <location>
        <begin position="22"/>
        <end position="124"/>
    </location>
</feature>
<dbReference type="PROSITE" id="PS50011">
    <property type="entry name" value="PROTEIN_KINASE_DOM"/>
    <property type="match status" value="1"/>
</dbReference>
<dbReference type="PANTHER" id="PTHR24418">
    <property type="entry name" value="TYROSINE-PROTEIN KINASE"/>
    <property type="match status" value="1"/>
</dbReference>
<dbReference type="WormBase" id="SRAE_1000178100">
    <property type="protein sequence ID" value="SRP04936"/>
    <property type="gene ID" value="WBGene00258390"/>
</dbReference>
<dbReference type="CTD" id="36375885"/>
<evidence type="ECO:0000259" key="11">
    <source>
        <dbReference type="PROSITE" id="PS50011"/>
    </source>
</evidence>
<dbReference type="FunFam" id="3.30.505.10:FF:000051">
    <property type="entry name" value="Tyrosine-protein kinase"/>
    <property type="match status" value="1"/>
</dbReference>
<evidence type="ECO:0000256" key="2">
    <source>
        <dbReference type="ARBA" id="ARBA00022741"/>
    </source>
</evidence>
<name>A0A090L156_STRRB</name>
<dbReference type="SMART" id="SM00219">
    <property type="entry name" value="TyrKc"/>
    <property type="match status" value="1"/>
</dbReference>
<dbReference type="Gene3D" id="3.30.200.20">
    <property type="entry name" value="Phosphorylase Kinase, domain 1"/>
    <property type="match status" value="1"/>
</dbReference>
<evidence type="ECO:0000313" key="15">
    <source>
        <dbReference type="WormBase" id="SRAE_1000178100"/>
    </source>
</evidence>
<dbReference type="Gene3D" id="3.30.505.10">
    <property type="entry name" value="SH2 domain"/>
    <property type="match status" value="1"/>
</dbReference>
<dbReference type="InterPro" id="IPR008266">
    <property type="entry name" value="Tyr_kinase_AS"/>
</dbReference>
<keyword evidence="13" id="KW-1185">Reference proteome</keyword>
<dbReference type="Proteomes" id="UP000035682">
    <property type="component" value="Unplaced"/>
</dbReference>
<evidence type="ECO:0000256" key="5">
    <source>
        <dbReference type="ARBA" id="ARBA00023137"/>
    </source>
</evidence>
<dbReference type="OrthoDB" id="535945at2759"/>
<reference evidence="12 13" key="1">
    <citation type="submission" date="2014-09" db="EMBL/GenBank/DDBJ databases">
        <authorList>
            <person name="Martin A.A."/>
        </authorList>
    </citation>
    <scope>NUCLEOTIDE SEQUENCE</scope>
    <source>
        <strain evidence="13">ED321</strain>
        <strain evidence="12">ED321 Heterogonic</strain>
    </source>
</reference>
<evidence type="ECO:0000256" key="1">
    <source>
        <dbReference type="ARBA" id="ARBA00022679"/>
    </source>
</evidence>
<proteinExistence type="inferred from homology"/>
<dbReference type="EC" id="2.7.10.2" evidence="9"/>
<dbReference type="AlphaFoldDB" id="A0A090L156"/>
<dbReference type="InterPro" id="IPR011009">
    <property type="entry name" value="Kinase-like_dom_sf"/>
</dbReference>
<evidence type="ECO:0000256" key="4">
    <source>
        <dbReference type="ARBA" id="ARBA00022840"/>
    </source>
</evidence>
<dbReference type="CDD" id="cd10361">
    <property type="entry name" value="SH2_Fps_family"/>
    <property type="match status" value="1"/>
</dbReference>
<dbReference type="SUPFAM" id="SSF55550">
    <property type="entry name" value="SH2 domain"/>
    <property type="match status" value="1"/>
</dbReference>
<keyword evidence="4 8" id="KW-0067">ATP-binding</keyword>
<feature type="domain" description="Protein kinase" evidence="11">
    <location>
        <begin position="136"/>
        <end position="363"/>
    </location>
</feature>
<dbReference type="InterPro" id="IPR001245">
    <property type="entry name" value="Ser-Thr/Tyr_kinase_cat_dom"/>
</dbReference>
<keyword evidence="2 8" id="KW-0547">Nucleotide-binding</keyword>
<evidence type="ECO:0000313" key="14">
    <source>
        <dbReference type="WBParaSite" id="SRAE_1000178100.1"/>
    </source>
</evidence>
<dbReference type="InterPro" id="IPR050198">
    <property type="entry name" value="Non-receptor_tyrosine_kinases"/>
</dbReference>
<sequence>MTITVVKNNNLSKLKDIQKAPYYHGFLPREDINKMLQHIGDFLVRLSIPVPNEHQTYILSVVKAGQCNGKPIKELKHFIISKSNDDKYTIFDSFFSSIVELVEFYLSSHNDITNNQKVFLKTPIKRKEWQISNKNIILIKKLGEGAFAQVWLAQFHDEISKKDIPAAAKVAKLEKLTKVQIQEIMKEARIMRRLNHPNVIKMYGVAADEEPLIYGAALGLNYLHENKIIHRDVALRNCLVCENEQCKISDFGLSSEESESALQEDTKVPVKWMPLEVIRDKTFYSSSDVWSFGILLWEIFNDGADPYGNMGNEEIIRKVFKDNYRLELPNEISESFRNFITKKMWSCNYTERPTMKEVSNEIFSQIPNTKNEASNNDC</sequence>
<dbReference type="Gene3D" id="1.10.510.10">
    <property type="entry name" value="Transferase(Phosphotransferase) domain 1"/>
    <property type="match status" value="1"/>
</dbReference>
<evidence type="ECO:0000256" key="8">
    <source>
        <dbReference type="PROSITE-ProRule" id="PRU10141"/>
    </source>
</evidence>
<evidence type="ECO:0000313" key="12">
    <source>
        <dbReference type="EMBL" id="CEF63520.1"/>
    </source>
</evidence>
<dbReference type="PROSITE" id="PS00109">
    <property type="entry name" value="PROTEIN_KINASE_TYR"/>
    <property type="match status" value="1"/>
</dbReference>
<dbReference type="GO" id="GO:0005524">
    <property type="term" value="F:ATP binding"/>
    <property type="evidence" value="ECO:0007669"/>
    <property type="project" value="UniProtKB-UniRule"/>
</dbReference>
<dbReference type="RefSeq" id="XP_024502722.1">
    <property type="nucleotide sequence ID" value="XM_024648778.1"/>
</dbReference>
<dbReference type="STRING" id="34506.A0A090L156"/>
<evidence type="ECO:0000313" key="13">
    <source>
        <dbReference type="Proteomes" id="UP000035682"/>
    </source>
</evidence>
<comment type="similarity">
    <text evidence="9">Belongs to the protein kinase superfamily. Tyr protein kinase family.</text>
</comment>
<dbReference type="PROSITE" id="PS00107">
    <property type="entry name" value="PROTEIN_KINASE_ATP"/>
    <property type="match status" value="1"/>
</dbReference>
<dbReference type="EMBL" id="LN609528">
    <property type="protein sequence ID" value="CEF63520.1"/>
    <property type="molecule type" value="Genomic_DNA"/>
</dbReference>
<evidence type="ECO:0000256" key="9">
    <source>
        <dbReference type="RuleBase" id="RU362096"/>
    </source>
</evidence>
<dbReference type="InterPro" id="IPR000980">
    <property type="entry name" value="SH2"/>
</dbReference>
<dbReference type="Pfam" id="PF07714">
    <property type="entry name" value="PK_Tyr_Ser-Thr"/>
    <property type="match status" value="2"/>
</dbReference>
<dbReference type="InterPro" id="IPR035849">
    <property type="entry name" value="Fes/Fps/Fer_SH2"/>
</dbReference>
<keyword evidence="7" id="KW-0727">SH2 domain</keyword>
<keyword evidence="5 9" id="KW-0829">Tyrosine-protein kinase</keyword>
<gene>
    <name evidence="12 14 15" type="ORF">SRAE_1000178100</name>
</gene>
<evidence type="ECO:0000256" key="6">
    <source>
        <dbReference type="ARBA" id="ARBA00051245"/>
    </source>
</evidence>
<dbReference type="Pfam" id="PF00017">
    <property type="entry name" value="SH2"/>
    <property type="match status" value="1"/>
</dbReference>
<dbReference type="InterPro" id="IPR017441">
    <property type="entry name" value="Protein_kinase_ATP_BS"/>
</dbReference>
<dbReference type="CDD" id="cd00192">
    <property type="entry name" value="PTKc"/>
    <property type="match status" value="1"/>
</dbReference>
<dbReference type="GeneID" id="36375885"/>
<dbReference type="GO" id="GO:0004715">
    <property type="term" value="F:non-membrane spanning protein tyrosine kinase activity"/>
    <property type="evidence" value="ECO:0007669"/>
    <property type="project" value="UniProtKB-EC"/>
</dbReference>
<comment type="catalytic activity">
    <reaction evidence="6 9">
        <text>L-tyrosyl-[protein] + ATP = O-phospho-L-tyrosyl-[protein] + ADP + H(+)</text>
        <dbReference type="Rhea" id="RHEA:10596"/>
        <dbReference type="Rhea" id="RHEA-COMP:10136"/>
        <dbReference type="Rhea" id="RHEA-COMP:20101"/>
        <dbReference type="ChEBI" id="CHEBI:15378"/>
        <dbReference type="ChEBI" id="CHEBI:30616"/>
        <dbReference type="ChEBI" id="CHEBI:46858"/>
        <dbReference type="ChEBI" id="CHEBI:61978"/>
        <dbReference type="ChEBI" id="CHEBI:456216"/>
        <dbReference type="EC" id="2.7.10.2"/>
    </reaction>
</comment>